<organism evidence="3 4">
    <name type="scientific">Albidovulum sediminis</name>
    <dbReference type="NCBI Taxonomy" id="3066345"/>
    <lineage>
        <taxon>Bacteria</taxon>
        <taxon>Pseudomonadati</taxon>
        <taxon>Pseudomonadota</taxon>
        <taxon>Alphaproteobacteria</taxon>
        <taxon>Rhodobacterales</taxon>
        <taxon>Paracoccaceae</taxon>
        <taxon>Albidovulum</taxon>
    </lineage>
</organism>
<keyword evidence="4" id="KW-1185">Reference proteome</keyword>
<dbReference type="Gene3D" id="3.40.50.1110">
    <property type="entry name" value="SGNH hydrolase"/>
    <property type="match status" value="1"/>
</dbReference>
<dbReference type="EMBL" id="JAOCQF010000003">
    <property type="protein sequence ID" value="MCT8331075.1"/>
    <property type="molecule type" value="Genomic_DNA"/>
</dbReference>
<dbReference type="PANTHER" id="PTHR31988">
    <property type="entry name" value="ESTERASE, PUTATIVE (DUF303)-RELATED"/>
    <property type="match status" value="1"/>
</dbReference>
<dbReference type="InterPro" id="IPR036514">
    <property type="entry name" value="SGNH_hydro_sf"/>
</dbReference>
<dbReference type="Proteomes" id="UP001205601">
    <property type="component" value="Unassembled WGS sequence"/>
</dbReference>
<dbReference type="RefSeq" id="WP_261496964.1">
    <property type="nucleotide sequence ID" value="NZ_JAOCQF010000003.1"/>
</dbReference>
<dbReference type="PANTHER" id="PTHR31988:SF19">
    <property type="entry name" value="9-O-ACETYL-N-ACETYLNEURAMINIC ACID DEACETYLASE-RELATED"/>
    <property type="match status" value="1"/>
</dbReference>
<evidence type="ECO:0000313" key="3">
    <source>
        <dbReference type="EMBL" id="MCT8331075.1"/>
    </source>
</evidence>
<reference evidence="4" key="1">
    <citation type="submission" date="2023-07" db="EMBL/GenBank/DDBJ databases">
        <title>Defluviimonas sediminis sp. nov., isolated from mangrove sediment.</title>
        <authorList>
            <person name="Liu L."/>
            <person name="Li J."/>
            <person name="Huang Y."/>
            <person name="Pan J."/>
            <person name="Li M."/>
        </authorList>
    </citation>
    <scope>NUCLEOTIDE SEQUENCE [LARGE SCALE GENOMIC DNA]</scope>
    <source>
        <strain evidence="4">FT324</strain>
    </source>
</reference>
<dbReference type="InterPro" id="IPR052940">
    <property type="entry name" value="Carb_Esterase_6"/>
</dbReference>
<proteinExistence type="predicted"/>
<dbReference type="SUPFAM" id="SSF52266">
    <property type="entry name" value="SGNH hydrolase"/>
    <property type="match status" value="1"/>
</dbReference>
<dbReference type="Pfam" id="PF03629">
    <property type="entry name" value="SASA"/>
    <property type="match status" value="1"/>
</dbReference>
<comment type="caution">
    <text evidence="3">The sequence shown here is derived from an EMBL/GenBank/DDBJ whole genome shotgun (WGS) entry which is preliminary data.</text>
</comment>
<dbReference type="InterPro" id="IPR005181">
    <property type="entry name" value="SASA"/>
</dbReference>
<gene>
    <name evidence="3" type="ORF">N5I32_16270</name>
</gene>
<evidence type="ECO:0000259" key="2">
    <source>
        <dbReference type="Pfam" id="PF03629"/>
    </source>
</evidence>
<protein>
    <submittedName>
        <fullName evidence="3">Sialate O-acetylesterase</fullName>
    </submittedName>
</protein>
<evidence type="ECO:0000313" key="4">
    <source>
        <dbReference type="Proteomes" id="UP001205601"/>
    </source>
</evidence>
<feature type="domain" description="Sialate O-acetylesterase" evidence="2">
    <location>
        <begin position="23"/>
        <end position="259"/>
    </location>
</feature>
<accession>A0ABT2NQ53</accession>
<evidence type="ECO:0000256" key="1">
    <source>
        <dbReference type="ARBA" id="ARBA00022801"/>
    </source>
</evidence>
<name>A0ABT2NQ53_9RHOB</name>
<keyword evidence="1" id="KW-0378">Hydrolase</keyword>
<sequence length="485" mass="48995">MFQIGLSLAQAPVSRAASSAPDAHVFVVAGDSVASGRAAETDAEVFPAGARHWAASNAWEPVGSRLHHGPWETGAVARPDASANFGWARAFANAYQAANPGVILHLIGVARAGAGFANGLWTPGGAAYQAALGRINAALSAAPANAVLKGILWHQGGADAQDPAARATYEAALTGLVASLRADVVGAGPSTPFVIGGHFPLSAQYHADIQSVCQSRPNRIAHTGYADPSTPTEATLFDGVHPDAAANQRLGQSYHLALLQAAANPSVASTGAITTGAIGHYPLPRALVATVTGVALGSPASDRLLVVAVTARSDTAIRPLSVSVGGLRMTRAGAPETGVNHCGATLYYGRVPDGTAATVEVAFDALNYNGQAAISVLPVYGARLHPASAKGFAIARSDSGTTTLSAPISAEPGEFVYAFATGISNALAAAVVNLPQTLSSLAGNAKYGIYSAAGLSATSGPMTVTFNFDMNLVRATLAAIVLKPS</sequence>